<protein>
    <recommendedName>
        <fullName evidence="10">Odorant receptor</fullName>
    </recommendedName>
</protein>
<evidence type="ECO:0000256" key="6">
    <source>
        <dbReference type="ARBA" id="ARBA00022989"/>
    </source>
</evidence>
<keyword evidence="9 10" id="KW-0807">Transducer</keyword>
<feature type="transmembrane region" description="Helical" evidence="10">
    <location>
        <begin position="201"/>
        <end position="221"/>
    </location>
</feature>
<dbReference type="PANTHER" id="PTHR21137:SF35">
    <property type="entry name" value="ODORANT RECEPTOR 19A-RELATED"/>
    <property type="match status" value="1"/>
</dbReference>
<reference evidence="11" key="1">
    <citation type="submission" date="2021-01" db="UniProtKB">
        <authorList>
            <consortium name="EnsemblMetazoa"/>
        </authorList>
    </citation>
    <scope>IDENTIFICATION</scope>
</reference>
<dbReference type="EnsemblMetazoa" id="NM_001190656">
    <property type="protein sequence ID" value="NP_001177585"/>
    <property type="gene ID" value="GeneID_100463152"/>
</dbReference>
<dbReference type="InterPro" id="IPR004117">
    <property type="entry name" value="7tm6_olfct_rcpt"/>
</dbReference>
<dbReference type="AlphaFoldDB" id="A0A7M6UE24"/>
<comment type="similarity">
    <text evidence="10">Belongs to the insect chemoreceptor superfamily. Heteromeric odorant receptor channel (TC 1.A.69) family.</text>
</comment>
<dbReference type="GO" id="GO:0005886">
    <property type="term" value="C:plasma membrane"/>
    <property type="evidence" value="ECO:0007669"/>
    <property type="project" value="UniProtKB-SubCell"/>
</dbReference>
<evidence type="ECO:0000313" key="11">
    <source>
        <dbReference type="EnsemblMetazoa" id="NP_001177585"/>
    </source>
</evidence>
<proteinExistence type="inferred from homology"/>
<feature type="transmembrane region" description="Helical" evidence="10">
    <location>
        <begin position="45"/>
        <end position="64"/>
    </location>
</feature>
<keyword evidence="8 10" id="KW-0675">Receptor</keyword>
<organism evidence="11 12">
    <name type="scientific">Nasonia vitripennis</name>
    <name type="common">Parasitic wasp</name>
    <dbReference type="NCBI Taxonomy" id="7425"/>
    <lineage>
        <taxon>Eukaryota</taxon>
        <taxon>Metazoa</taxon>
        <taxon>Ecdysozoa</taxon>
        <taxon>Arthropoda</taxon>
        <taxon>Hexapoda</taxon>
        <taxon>Insecta</taxon>
        <taxon>Pterygota</taxon>
        <taxon>Neoptera</taxon>
        <taxon>Endopterygota</taxon>
        <taxon>Hymenoptera</taxon>
        <taxon>Apocrita</taxon>
        <taxon>Proctotrupomorpha</taxon>
        <taxon>Chalcidoidea</taxon>
        <taxon>Pteromalidae</taxon>
        <taxon>Pteromalinae</taxon>
        <taxon>Nasonia</taxon>
    </lineage>
</organism>
<comment type="caution">
    <text evidence="10">Lacks conserved residue(s) required for the propagation of feature annotation.</text>
</comment>
<evidence type="ECO:0000256" key="4">
    <source>
        <dbReference type="ARBA" id="ARBA00022692"/>
    </source>
</evidence>
<dbReference type="OrthoDB" id="8185860at2759"/>
<dbReference type="InParanoid" id="A0A7M6UE24"/>
<name>A0A7M6UE24_NASVI</name>
<evidence type="ECO:0000256" key="10">
    <source>
        <dbReference type="RuleBase" id="RU351113"/>
    </source>
</evidence>
<feature type="transmembrane region" description="Helical" evidence="10">
    <location>
        <begin position="133"/>
        <end position="155"/>
    </location>
</feature>
<evidence type="ECO:0000256" key="2">
    <source>
        <dbReference type="ARBA" id="ARBA00022475"/>
    </source>
</evidence>
<keyword evidence="5 10" id="KW-0552">Olfaction</keyword>
<gene>
    <name evidence="11" type="primary">100463152</name>
</gene>
<dbReference type="Pfam" id="PF02949">
    <property type="entry name" value="7tm_6"/>
    <property type="match status" value="1"/>
</dbReference>
<comment type="subcellular location">
    <subcellularLocation>
        <location evidence="1 10">Cell membrane</location>
        <topology evidence="1 10">Multi-pass membrane protein</topology>
    </subcellularLocation>
</comment>
<feature type="transmembrane region" description="Helical" evidence="10">
    <location>
        <begin position="273"/>
        <end position="293"/>
    </location>
</feature>
<keyword evidence="6 10" id="KW-1133">Transmembrane helix</keyword>
<dbReference type="GO" id="GO:0007165">
    <property type="term" value="P:signal transduction"/>
    <property type="evidence" value="ECO:0007669"/>
    <property type="project" value="UniProtKB-KW"/>
</dbReference>
<evidence type="ECO:0000256" key="7">
    <source>
        <dbReference type="ARBA" id="ARBA00023136"/>
    </source>
</evidence>
<keyword evidence="7 10" id="KW-0472">Membrane</keyword>
<dbReference type="Proteomes" id="UP000002358">
    <property type="component" value="Chromosome 4"/>
</dbReference>
<dbReference type="KEGG" id="nvi:100463152"/>
<accession>A0A7M6UE24</accession>
<keyword evidence="12" id="KW-1185">Reference proteome</keyword>
<evidence type="ECO:0000256" key="5">
    <source>
        <dbReference type="ARBA" id="ARBA00022725"/>
    </source>
</evidence>
<keyword evidence="3 10" id="KW-0716">Sensory transduction</keyword>
<evidence type="ECO:0000256" key="3">
    <source>
        <dbReference type="ARBA" id="ARBA00022606"/>
    </source>
</evidence>
<evidence type="ECO:0000256" key="9">
    <source>
        <dbReference type="ARBA" id="ARBA00023224"/>
    </source>
</evidence>
<evidence type="ECO:0000256" key="1">
    <source>
        <dbReference type="ARBA" id="ARBA00004651"/>
    </source>
</evidence>
<dbReference type="PANTHER" id="PTHR21137">
    <property type="entry name" value="ODORANT RECEPTOR"/>
    <property type="match status" value="1"/>
</dbReference>
<keyword evidence="4 10" id="KW-0812">Transmembrane</keyword>
<evidence type="ECO:0000313" key="12">
    <source>
        <dbReference type="Proteomes" id="UP000002358"/>
    </source>
</evidence>
<sequence>MSTEMEDPHESYTFLSISSSHLIFMQLSSFLPLKNKRFTHPLSLLLQLWGHFVVFASNVFWTGYGIHMVMHGEVEVDFICEEIVVLDFTARYILLIVNREQLCCLVKSCGRLCSYLEAGEDIFVRQFERKVYYFRNFVIINSLLVSTVFDVTAYFTRLPALEANGTERRMLPARFFMDVQEQPAYVVTFVMQVILDYYLDFLIASTGAAPFYLIMMACGYLRSLRNRLLNFKGGDYDTSEQGEAALDTVIGCAHFHQQMMIFCKNIERMTQTLFLFACFCPIYNVSITGIAILNSDEDILKFTPLLVYNFIQFFICQWASEYLAEESEAIAEAAYFASLQPQVPSHRERINRILYFMMMRAQKPVQLTAGGLVNLSIQTFGAMTKSAFSFFMVLRD</sequence>
<dbReference type="GO" id="GO:0004984">
    <property type="term" value="F:olfactory receptor activity"/>
    <property type="evidence" value="ECO:0007669"/>
    <property type="project" value="InterPro"/>
</dbReference>
<dbReference type="SMR" id="A0A7M6UE24"/>
<dbReference type="GO" id="GO:0005549">
    <property type="term" value="F:odorant binding"/>
    <property type="evidence" value="ECO:0007669"/>
    <property type="project" value="InterPro"/>
</dbReference>
<keyword evidence="2" id="KW-1003">Cell membrane</keyword>
<evidence type="ECO:0000256" key="8">
    <source>
        <dbReference type="ARBA" id="ARBA00023170"/>
    </source>
</evidence>